<dbReference type="InterPro" id="IPR013196">
    <property type="entry name" value="HTH_11"/>
</dbReference>
<evidence type="ECO:0000313" key="4">
    <source>
        <dbReference type="Proteomes" id="UP001595773"/>
    </source>
</evidence>
<dbReference type="Pfam" id="PF08279">
    <property type="entry name" value="HTH_11"/>
    <property type="match status" value="1"/>
</dbReference>
<gene>
    <name evidence="3" type="ORF">ACFOW9_15305</name>
</gene>
<feature type="domain" description="WYL" evidence="2">
    <location>
        <begin position="150"/>
        <end position="212"/>
    </location>
</feature>
<name>A0ABV8R3F3_9MICC</name>
<dbReference type="InterPro" id="IPR036388">
    <property type="entry name" value="WH-like_DNA-bd_sf"/>
</dbReference>
<organism evidence="3 4">
    <name type="scientific">Arthrobacter cryoconiti</name>
    <dbReference type="NCBI Taxonomy" id="748907"/>
    <lineage>
        <taxon>Bacteria</taxon>
        <taxon>Bacillati</taxon>
        <taxon>Actinomycetota</taxon>
        <taxon>Actinomycetes</taxon>
        <taxon>Micrococcales</taxon>
        <taxon>Micrococcaceae</taxon>
        <taxon>Arthrobacter</taxon>
    </lineage>
</organism>
<evidence type="ECO:0000313" key="3">
    <source>
        <dbReference type="EMBL" id="MFC4266976.1"/>
    </source>
</evidence>
<dbReference type="PANTHER" id="PTHR34580">
    <property type="match status" value="1"/>
</dbReference>
<dbReference type="PROSITE" id="PS52050">
    <property type="entry name" value="WYL"/>
    <property type="match status" value="1"/>
</dbReference>
<dbReference type="PANTHER" id="PTHR34580:SF1">
    <property type="entry name" value="PROTEIN PAFC"/>
    <property type="match status" value="1"/>
</dbReference>
<sequence length="242" mass="26650">MNRTERLYALVEELRAVSPRPRSVHWLAARFEVSSRTIERDINALQRTGASIWAEPGRTGGYCLNSDQTLPPVNFTPQEAAAMSVALQKLEGTPFWMAASSGLRKLVSVMKSEDAAVARDHAGRIHFLGDGQMNDGQTTAGEAQSPISHLIADALSAGHVLRIGYTDSDGNTTNREIEPVGYIGSATGWYLIAWCRLRDGVRVFRTDRITTVVATTEKPARRELSADDLDIRYGELRQATLH</sequence>
<dbReference type="Gene3D" id="1.10.10.10">
    <property type="entry name" value="Winged helix-like DNA-binding domain superfamily/Winged helix DNA-binding domain"/>
    <property type="match status" value="1"/>
</dbReference>
<reference evidence="4" key="1">
    <citation type="journal article" date="2019" name="Int. J. Syst. Evol. Microbiol.">
        <title>The Global Catalogue of Microorganisms (GCM) 10K type strain sequencing project: providing services to taxonomists for standard genome sequencing and annotation.</title>
        <authorList>
            <consortium name="The Broad Institute Genomics Platform"/>
            <consortium name="The Broad Institute Genome Sequencing Center for Infectious Disease"/>
            <person name="Wu L."/>
            <person name="Ma J."/>
        </authorList>
    </citation>
    <scope>NUCLEOTIDE SEQUENCE [LARGE SCALE GENOMIC DNA]</scope>
    <source>
        <strain evidence="4">CGMCC 1.10698</strain>
    </source>
</reference>
<protein>
    <submittedName>
        <fullName evidence="3">Helix-turn-helix transcriptional regulator</fullName>
    </submittedName>
</protein>
<dbReference type="InterPro" id="IPR036390">
    <property type="entry name" value="WH_DNA-bd_sf"/>
</dbReference>
<accession>A0ABV8R3F3</accession>
<dbReference type="InterPro" id="IPR026881">
    <property type="entry name" value="WYL_dom"/>
</dbReference>
<dbReference type="SUPFAM" id="SSF46785">
    <property type="entry name" value="Winged helix' DNA-binding domain"/>
    <property type="match status" value="1"/>
</dbReference>
<dbReference type="RefSeq" id="WP_230065809.1">
    <property type="nucleotide sequence ID" value="NZ_BAABLL010000010.1"/>
</dbReference>
<feature type="domain" description="Helix-turn-helix type 11" evidence="1">
    <location>
        <begin position="6"/>
        <end position="62"/>
    </location>
</feature>
<dbReference type="Proteomes" id="UP001595773">
    <property type="component" value="Unassembled WGS sequence"/>
</dbReference>
<keyword evidence="4" id="KW-1185">Reference proteome</keyword>
<proteinExistence type="predicted"/>
<dbReference type="Pfam" id="PF13280">
    <property type="entry name" value="WYL"/>
    <property type="match status" value="1"/>
</dbReference>
<evidence type="ECO:0000259" key="1">
    <source>
        <dbReference type="Pfam" id="PF08279"/>
    </source>
</evidence>
<evidence type="ECO:0000259" key="2">
    <source>
        <dbReference type="Pfam" id="PF13280"/>
    </source>
</evidence>
<dbReference type="EMBL" id="JBHSCQ010000022">
    <property type="protein sequence ID" value="MFC4266976.1"/>
    <property type="molecule type" value="Genomic_DNA"/>
</dbReference>
<comment type="caution">
    <text evidence="3">The sequence shown here is derived from an EMBL/GenBank/DDBJ whole genome shotgun (WGS) entry which is preliminary data.</text>
</comment>
<dbReference type="InterPro" id="IPR051534">
    <property type="entry name" value="CBASS_pafABC_assoc_protein"/>
</dbReference>